<gene>
    <name evidence="1" type="ORF">HNQ80_001392</name>
</gene>
<accession>A0A841KPF4</accession>
<comment type="caution">
    <text evidence="1">The sequence shown here is derived from an EMBL/GenBank/DDBJ whole genome shotgun (WGS) entry which is preliminary data.</text>
</comment>
<organism evidence="1 2">
    <name type="scientific">Anaerosolibacter carboniphilus</name>
    <dbReference type="NCBI Taxonomy" id="1417629"/>
    <lineage>
        <taxon>Bacteria</taxon>
        <taxon>Bacillati</taxon>
        <taxon>Bacillota</taxon>
        <taxon>Clostridia</taxon>
        <taxon>Peptostreptococcales</taxon>
        <taxon>Thermotaleaceae</taxon>
        <taxon>Anaerosolibacter</taxon>
    </lineage>
</organism>
<evidence type="ECO:0000313" key="1">
    <source>
        <dbReference type="EMBL" id="MBB6215303.1"/>
    </source>
</evidence>
<dbReference type="AlphaFoldDB" id="A0A841KPF4"/>
<keyword evidence="2" id="KW-1185">Reference proteome</keyword>
<sequence>MEDRRTAEEIIRQINGMDQNNSNNIEHITSIDLLLSDDNNGTVKDARVSEKFNALKRSMEEANQLTKEFVEILRRRS</sequence>
<name>A0A841KPF4_9FIRM</name>
<dbReference type="EMBL" id="JACHEN010000006">
    <property type="protein sequence ID" value="MBB6215303.1"/>
    <property type="molecule type" value="Genomic_DNA"/>
</dbReference>
<dbReference type="Proteomes" id="UP000579281">
    <property type="component" value="Unassembled WGS sequence"/>
</dbReference>
<proteinExistence type="predicted"/>
<reference evidence="1 2" key="1">
    <citation type="submission" date="2020-08" db="EMBL/GenBank/DDBJ databases">
        <title>Genomic Encyclopedia of Type Strains, Phase IV (KMG-IV): sequencing the most valuable type-strain genomes for metagenomic binning, comparative biology and taxonomic classification.</title>
        <authorList>
            <person name="Goeker M."/>
        </authorList>
    </citation>
    <scope>NUCLEOTIDE SEQUENCE [LARGE SCALE GENOMIC DNA]</scope>
    <source>
        <strain evidence="1 2">DSM 103526</strain>
    </source>
</reference>
<evidence type="ECO:0000313" key="2">
    <source>
        <dbReference type="Proteomes" id="UP000579281"/>
    </source>
</evidence>
<protein>
    <submittedName>
        <fullName evidence="1">Uncharacterized protein</fullName>
    </submittedName>
</protein>
<dbReference type="RefSeq" id="WP_184309470.1">
    <property type="nucleotide sequence ID" value="NZ_JACHEN010000006.1"/>
</dbReference>